<dbReference type="RefSeq" id="WP_371941710.1">
    <property type="nucleotide sequence ID" value="NZ_JAXCEH010000008.1"/>
</dbReference>
<gene>
    <name evidence="1" type="ORF">SM436_15205</name>
</gene>
<organism evidence="1 2">
    <name type="scientific">Actinomadura chokoriensis</name>
    <dbReference type="NCBI Taxonomy" id="454156"/>
    <lineage>
        <taxon>Bacteria</taxon>
        <taxon>Bacillati</taxon>
        <taxon>Actinomycetota</taxon>
        <taxon>Actinomycetes</taxon>
        <taxon>Streptosporangiales</taxon>
        <taxon>Thermomonosporaceae</taxon>
        <taxon>Actinomadura</taxon>
    </lineage>
</organism>
<sequence length="73" mass="7846">MSAATFIPWTNASLAASSRAAPPDLAAEPGGWRALNALIASGVMDRHDEPDAEFTFGLERFLDGIEFHVRSKS</sequence>
<proteinExistence type="predicted"/>
<dbReference type="Gene3D" id="1.10.357.10">
    <property type="entry name" value="Tetracycline Repressor, domain 2"/>
    <property type="match status" value="1"/>
</dbReference>
<protein>
    <recommendedName>
        <fullName evidence="3">Tetracycline repressor TetR C-terminal domain-containing protein</fullName>
    </recommendedName>
</protein>
<dbReference type="EMBL" id="JAXCEH010000008">
    <property type="protein sequence ID" value="MFA1555036.1"/>
    <property type="molecule type" value="Genomic_DNA"/>
</dbReference>
<keyword evidence="2" id="KW-1185">Reference proteome</keyword>
<dbReference type="Proteomes" id="UP001569904">
    <property type="component" value="Unassembled WGS sequence"/>
</dbReference>
<accession>A0ABV4QWP8</accession>
<name>A0ABV4QWP8_9ACTN</name>
<reference evidence="1 2" key="1">
    <citation type="submission" date="2023-11" db="EMBL/GenBank/DDBJ databases">
        <title>Actinomadura monticuli sp. nov., isolated from volcanic ash.</title>
        <authorList>
            <person name="Lee S.D."/>
            <person name="Yang H."/>
            <person name="Kim I.S."/>
        </authorList>
    </citation>
    <scope>NUCLEOTIDE SEQUENCE [LARGE SCALE GENOMIC DNA]</scope>
    <source>
        <strain evidence="1 2">DSM 45346</strain>
    </source>
</reference>
<comment type="caution">
    <text evidence="1">The sequence shown here is derived from an EMBL/GenBank/DDBJ whole genome shotgun (WGS) entry which is preliminary data.</text>
</comment>
<evidence type="ECO:0000313" key="1">
    <source>
        <dbReference type="EMBL" id="MFA1555036.1"/>
    </source>
</evidence>
<evidence type="ECO:0008006" key="3">
    <source>
        <dbReference type="Google" id="ProtNLM"/>
    </source>
</evidence>
<evidence type="ECO:0000313" key="2">
    <source>
        <dbReference type="Proteomes" id="UP001569904"/>
    </source>
</evidence>